<evidence type="ECO:0000313" key="5">
    <source>
        <dbReference type="Proteomes" id="UP000613030"/>
    </source>
</evidence>
<dbReference type="CDD" id="cd10918">
    <property type="entry name" value="CE4_NodB_like_5s_6s"/>
    <property type="match status" value="1"/>
</dbReference>
<sequence>MKRGLPEKFIVYGHLVGEPNHIVADYYRYPTVDEFDDFIRWVRRHGYAFVGLHDFLKEDGRKKILLTFDDGFRVVHSVLQPYMQANKLPYVLFVLTDPLDNPDFYISTIRPKRETERTFLTKAEILELKDQGVHIGFHTRSHYQVRNADIMNDIVKEQLTIPKQHEALFSRPLCFAYPYLAPDHYAAFDQFMKDSLGYQFLFDTKGFRQPDGNHFFRVSIDVEKDVTRKNWMRFVLKRQLLLYLKQKMSRAIKTVSL</sequence>
<dbReference type="EMBL" id="JAERRB010000004">
    <property type="protein sequence ID" value="MBL0742218.1"/>
    <property type="molecule type" value="Genomic_DNA"/>
</dbReference>
<comment type="subcellular location">
    <subcellularLocation>
        <location evidence="1">Secreted</location>
    </subcellularLocation>
</comment>
<evidence type="ECO:0000313" key="4">
    <source>
        <dbReference type="EMBL" id="MBL0742218.1"/>
    </source>
</evidence>
<dbReference type="Gene3D" id="3.20.20.370">
    <property type="entry name" value="Glycoside hydrolase/deacetylase"/>
    <property type="match status" value="1"/>
</dbReference>
<proteinExistence type="predicted"/>
<dbReference type="PANTHER" id="PTHR34216:SF3">
    <property type="entry name" value="POLY-BETA-1,6-N-ACETYL-D-GLUCOSAMINE N-DEACETYLASE"/>
    <property type="match status" value="1"/>
</dbReference>
<gene>
    <name evidence="4" type="ORF">JI741_13395</name>
</gene>
<dbReference type="PROSITE" id="PS51677">
    <property type="entry name" value="NODB"/>
    <property type="match status" value="1"/>
</dbReference>
<keyword evidence="2" id="KW-0732">Signal</keyword>
<evidence type="ECO:0000256" key="2">
    <source>
        <dbReference type="ARBA" id="ARBA00022729"/>
    </source>
</evidence>
<comment type="caution">
    <text evidence="4">The sequence shown here is derived from an EMBL/GenBank/DDBJ whole genome shotgun (WGS) entry which is preliminary data.</text>
</comment>
<dbReference type="SUPFAM" id="SSF88713">
    <property type="entry name" value="Glycoside hydrolase/deacetylase"/>
    <property type="match status" value="1"/>
</dbReference>
<organism evidence="4 5">
    <name type="scientific">Chryseolinea lacunae</name>
    <dbReference type="NCBI Taxonomy" id="2801331"/>
    <lineage>
        <taxon>Bacteria</taxon>
        <taxon>Pseudomonadati</taxon>
        <taxon>Bacteroidota</taxon>
        <taxon>Cytophagia</taxon>
        <taxon>Cytophagales</taxon>
        <taxon>Fulvivirgaceae</taxon>
        <taxon>Chryseolinea</taxon>
    </lineage>
</organism>
<dbReference type="Proteomes" id="UP000613030">
    <property type="component" value="Unassembled WGS sequence"/>
</dbReference>
<feature type="domain" description="NodB homology" evidence="3">
    <location>
        <begin position="62"/>
        <end position="257"/>
    </location>
</feature>
<protein>
    <submittedName>
        <fullName evidence="4">Polysaccharide deacetylase family protein</fullName>
    </submittedName>
</protein>
<evidence type="ECO:0000256" key="1">
    <source>
        <dbReference type="ARBA" id="ARBA00004613"/>
    </source>
</evidence>
<dbReference type="Pfam" id="PF01522">
    <property type="entry name" value="Polysacc_deac_1"/>
    <property type="match status" value="1"/>
</dbReference>
<keyword evidence="5" id="KW-1185">Reference proteome</keyword>
<dbReference type="InterPro" id="IPR011330">
    <property type="entry name" value="Glyco_hydro/deAcase_b/a-brl"/>
</dbReference>
<name>A0ABS1KRW8_9BACT</name>
<dbReference type="PANTHER" id="PTHR34216">
    <property type="match status" value="1"/>
</dbReference>
<dbReference type="InterPro" id="IPR051398">
    <property type="entry name" value="Polysacch_Deacetylase"/>
</dbReference>
<evidence type="ECO:0000259" key="3">
    <source>
        <dbReference type="PROSITE" id="PS51677"/>
    </source>
</evidence>
<dbReference type="RefSeq" id="WP_202010229.1">
    <property type="nucleotide sequence ID" value="NZ_JAERRB010000004.1"/>
</dbReference>
<accession>A0ABS1KRW8</accession>
<dbReference type="InterPro" id="IPR002509">
    <property type="entry name" value="NODB_dom"/>
</dbReference>
<reference evidence="4 5" key="1">
    <citation type="submission" date="2021-01" db="EMBL/GenBank/DDBJ databases">
        <title>Chryseolinea sp. Jin1 Genome sequencing and assembly.</title>
        <authorList>
            <person name="Kim I."/>
        </authorList>
    </citation>
    <scope>NUCLEOTIDE SEQUENCE [LARGE SCALE GENOMIC DNA]</scope>
    <source>
        <strain evidence="4 5">Jin1</strain>
    </source>
</reference>